<proteinExistence type="predicted"/>
<accession>A0ACC0J785</accession>
<dbReference type="EMBL" id="CM046114">
    <property type="protein sequence ID" value="KAI8419959.1"/>
    <property type="molecule type" value="Genomic_DNA"/>
</dbReference>
<feature type="non-terminal residue" evidence="1">
    <location>
        <position position="2913"/>
    </location>
</feature>
<evidence type="ECO:0000313" key="2">
    <source>
        <dbReference type="Proteomes" id="UP001064048"/>
    </source>
</evidence>
<name>A0ACC0J785_CHOFU</name>
<protein>
    <submittedName>
        <fullName evidence="1">Uncharacterized protein</fullName>
    </submittedName>
</protein>
<sequence>MLGQIADSALMFGLGSRKLVLCSDRIDGQEVYNSGENTVILMVIDGLRYDFVTEEYMPFTGELLKNKSACIYVSVAEPPTVTMPRIKSPELKKERAQWRRTINFWRDIFASVTFVLLHCLVAKEELANRAMMTGSVSTFADVALNFGAPAVRGDSVLRVASDRGRRSVMYGDDTWLRLFPGLWAESDGTTSFYVTDYTEVDNNVTRHLDKTLTPDENKKPTFDFLVLHYLGLDHIGHLEGARSPKIKPKLQEMDDVVKKIFTSMQKWVSLVTQQSAAKFANDFYEDSLDKMAEYLTEATVGFDMFSIGVAIVLLYCIALSLLLLTLYSLQPENARKHSVPRFSGVSNWGKILAFISVLAFTNCLLLVSCFITETKSQFCTLQGIWLAIFVLVACAFTTMYWITKTAIEKTKDMSLLRDLNAIDYLLIIGTLFHSWSFFGTSFIEEEHMTWYFFWNTLMFFVLIRTLVVVVMYLSRAWSGATEVQEKPELQQRMTAVGVGIVPKWVLLIALHRYLRTMNQTGDRWLFLPDTADWLKAPENAFYLQAHLLIGLREYCPVRVALRMGIHAYAGPALAGATLFCALAAEAGSWQHLAAIDLSGCVELREYRPVCGARARRRHALLRASGGGGLLAATSRAAWSSASTVLYAGPALAGATLFCALAAEAGSWQHLAAIDLSGCVELREYRPVCGARARRRHALLRASGGGGLLAATSRAAWSSASTVLYAGPALAGATLFCALAAEAGSWQHLAAIDLSGCVELREYRPVCGARARRRHALLRASGGGGLLAATSRAAWSSASTVLYAGPALAGATLFCALAAEAGSWQHLAAIDLSGCVELREYRPVCGARARRRHALLRASGGGGLLAATSRAAWSSASTVLYAGPALAGATLFCALAAEAGSWQHLAAIDLSGCVELREYRPVCGARARRRHALLRASGGGGLLAATSRAAWSSASTVLYAGPALAGATLFCALAAEAGSWQHLAAIDLSGCVELREYRPVCGARARRRHALLRASGGGGLLAATSRAAWSSASTVLYAGPALAGATLFCALAAEAGSWQHLAAIDLSGCVELREYRPVCGARARRRHALLRASGGGGLLAATSRAAWSSASTVLYAGPALAGATLFCALAAEAGSWQHLAAIDLSGCVELREYRPVCGARARRRHALLRASGGGGLLAATSRAAWSSASTVLYAGPALAGATLFCALAAEAGSWQQSSGAAAAAALAASRASELRPIAESIRDLRYRAFALWGWQVVLTTFIVSIITMQKYEKLEKIGEGTYGTVFKAKNKETHEIVALKRVRLDDDDEGVPSSALREICLLKELKHKNIVRLYDVLHSEKKLTLVFEHCDQDLKKYFDSLNGEIDLDVIFLLLRLQPCLTNRTWQSLKEAFLKRILPDITNPYYRLDVDQIHSFKRGLDLTEKHKRHLDFEPMQKVIMSSQALVIIMKKMQQDTTCSKLVHNRASTETLILENCYETAKDIQADLERSTDEEEDDKKNNDKLKPQSKRSVKSIRDFIEYTEPLTPMLQEVLHDFATDDESDKMLIDEDFVPSERKSNSPEPAVLSQSILKSKVVADNSKTSNEGNEEKMNHDNNNKEVPESNELPAKIIESQLTENNEEAAKNIEASLTQFEDVMKLVDKALAKHLGSELDTQKDKSQEKVQNSNENSSAITDSLLPNNQEAINSETFPNASSVPAPQVNNDQNSDKPSKKRKRSNSAEIMEKNKTKRQKDTNNKNNSDAVEIIDTNETLKHTDVEQCLDSNKEINQNNVNDPKADSGPEKNNAESLKKKHNLTLNNGKSSNIGSRGQNKSAPNETVTHHISSDGSEIALNQSAQVENPCLKSVSLFAEQFSLKKYSDSDLEVVQEDGKKKTTEKNHEPKHQDTLVVEKANDVVLPKSRSNSESKNESPSHLTMKQRRDKIAKVFGLTNGDADEEDNYWKVKYIEEKKRTFELKKILQKSKQSKNDVQIEIQLEGHWQHINPLLAQVVSMFHKEHAIKQAEPANFVELSSGTTTPRPLTADTEQHKEEVQPTPKEDIQDSPSKTSKRGRPFKSSLTAVASSPSKNAERSAELETKSSNEEKDQQGISEIPAALEKRTTRTPKKLLEAKEVENNDEEFLYKFPSPPPTKRGKKSTTNVTNNAIETASNHSKPRIASPDDLSNKSLNSNQGYQDSDASPFNIGLRKKRRFSVSTMSLKGRKCYRKNRSKSLPNLIDYETSESSNSSFSISVKSVTQSTINSEVHRSESYQLLMPRKNKTMHTLEKIEEAANERNVRNVTHRMMSNLSVEIEISEDPVRTASNDVASSSNISFPPSPELSIVENISISKSMVIANDDYPTINEMQSQLTAMNPNNKFLMSAVDVSMPLMAQECSLQKHLINVLNDVSDLRHAGRFLSTPDLSAPKMSSMTESILNEIRSVSNEGTLSDSLDRRLEQLLLESAQKPTATKYQDLMEVDTEVKKNPRSRKRSSTPNKKKTLQRKTKIPEISLVEEECKERCTRNGRRSCPPSINIVYHEGDVPDNLQIDIHEETTPDVTSLTKRKNVKKDIIKVKILKPKKKPEKKRKSPKIRTSGNIECDNESGVFLQDTSDLIHNHSELCLFNKDCTRDRRRDSVEFIETTAQSIITLNSSTSPEASKENIDVNIVIAEGDVTPETFSDNAQFAANFSQQTDQRQTEEINERKTFCIHLTSSPNHDATNNTCKDNSTRLFHFSSASYFQYHSHNRHGTYVFVKISANNNNMEPPFPSKENKLKDTNDKGLSFSANEEYVKSCPTTDQECSTLQYPCIECDRSIDCRYGGMYNYSCNVKPFISCTQCVGFATRLKNGNTDVTKSQLQLSRIATEVLRKIRCSWTGGTRWGTALILALTLGGFGADRFYLGHWQEGIGKLFSFGGLGVWTLVDALLIGIHHLGPADGS</sequence>
<organism evidence="1 2">
    <name type="scientific">Choristoneura fumiferana</name>
    <name type="common">Spruce budworm moth</name>
    <name type="synonym">Archips fumiferana</name>
    <dbReference type="NCBI Taxonomy" id="7141"/>
    <lineage>
        <taxon>Eukaryota</taxon>
        <taxon>Metazoa</taxon>
        <taxon>Ecdysozoa</taxon>
        <taxon>Arthropoda</taxon>
        <taxon>Hexapoda</taxon>
        <taxon>Insecta</taxon>
        <taxon>Pterygota</taxon>
        <taxon>Neoptera</taxon>
        <taxon>Endopterygota</taxon>
        <taxon>Lepidoptera</taxon>
        <taxon>Glossata</taxon>
        <taxon>Ditrysia</taxon>
        <taxon>Tortricoidea</taxon>
        <taxon>Tortricidae</taxon>
        <taxon>Tortricinae</taxon>
        <taxon>Choristoneura</taxon>
    </lineage>
</organism>
<comment type="caution">
    <text evidence="1">The sequence shown here is derived from an EMBL/GenBank/DDBJ whole genome shotgun (WGS) entry which is preliminary data.</text>
</comment>
<keyword evidence="2" id="KW-1185">Reference proteome</keyword>
<reference evidence="1 2" key="1">
    <citation type="journal article" date="2022" name="Genome Biol. Evol.">
        <title>The Spruce Budworm Genome: Reconstructing the Evolutionary History of Antifreeze Proteins.</title>
        <authorList>
            <person name="Beliveau C."/>
            <person name="Gagne P."/>
            <person name="Picq S."/>
            <person name="Vernygora O."/>
            <person name="Keeling C.I."/>
            <person name="Pinkney K."/>
            <person name="Doucet D."/>
            <person name="Wen F."/>
            <person name="Johnston J.S."/>
            <person name="Maaroufi H."/>
            <person name="Boyle B."/>
            <person name="Laroche J."/>
            <person name="Dewar K."/>
            <person name="Juretic N."/>
            <person name="Blackburn G."/>
            <person name="Nisole A."/>
            <person name="Brunet B."/>
            <person name="Brandao M."/>
            <person name="Lumley L."/>
            <person name="Duan J."/>
            <person name="Quan G."/>
            <person name="Lucarotti C.J."/>
            <person name="Roe A.D."/>
            <person name="Sperling F.A.H."/>
            <person name="Levesque R.C."/>
            <person name="Cusson M."/>
        </authorList>
    </citation>
    <scope>NUCLEOTIDE SEQUENCE [LARGE SCALE GENOMIC DNA]</scope>
    <source>
        <strain evidence="1">Glfc:IPQL:Cfum</strain>
    </source>
</reference>
<evidence type="ECO:0000313" key="1">
    <source>
        <dbReference type="EMBL" id="KAI8419959.1"/>
    </source>
</evidence>
<dbReference type="Proteomes" id="UP001064048">
    <property type="component" value="Chromosome 14"/>
</dbReference>
<gene>
    <name evidence="1" type="ORF">MSG28_008569</name>
</gene>